<evidence type="ECO:0000313" key="4">
    <source>
        <dbReference type="Proteomes" id="UP000288805"/>
    </source>
</evidence>
<feature type="compositionally biased region" description="Basic and acidic residues" evidence="1">
    <location>
        <begin position="202"/>
        <end position="215"/>
    </location>
</feature>
<feature type="region of interest" description="Disordered" evidence="1">
    <location>
        <begin position="1"/>
        <end position="36"/>
    </location>
</feature>
<proteinExistence type="predicted"/>
<accession>A0A438D5F3</accession>
<dbReference type="PANTHER" id="PTHR21032">
    <property type="entry name" value="G PATCH DOMAIN-CONTAINING PROTEIN 11"/>
    <property type="match status" value="1"/>
</dbReference>
<feature type="compositionally biased region" description="Acidic residues" evidence="1">
    <location>
        <begin position="216"/>
        <end position="233"/>
    </location>
</feature>
<dbReference type="InterPro" id="IPR039249">
    <property type="entry name" value="GPATCH11"/>
</dbReference>
<gene>
    <name evidence="3" type="primary">Gpatch11_0</name>
    <name evidence="3" type="ORF">CK203_077184</name>
</gene>
<comment type="caution">
    <text evidence="3">The sequence shown here is derived from an EMBL/GenBank/DDBJ whole genome shotgun (WGS) entry which is preliminary data.</text>
</comment>
<feature type="region of interest" description="Disordered" evidence="1">
    <location>
        <begin position="201"/>
        <end position="233"/>
    </location>
</feature>
<dbReference type="InterPro" id="IPR025239">
    <property type="entry name" value="DUF4187"/>
</dbReference>
<name>A0A438D5F3_VITVI</name>
<feature type="domain" description="DUF4187" evidence="2">
    <location>
        <begin position="220"/>
        <end position="274"/>
    </location>
</feature>
<dbReference type="EMBL" id="QGNW01001787">
    <property type="protein sequence ID" value="RVW30719.1"/>
    <property type="molecule type" value="Genomic_DNA"/>
</dbReference>
<evidence type="ECO:0000259" key="2">
    <source>
        <dbReference type="SMART" id="SM01173"/>
    </source>
</evidence>
<protein>
    <submittedName>
        <fullName evidence="3">G patch domain-containing protein 11</fullName>
    </submittedName>
</protein>
<dbReference type="PANTHER" id="PTHR21032:SF0">
    <property type="entry name" value="G PATCH DOMAIN-CONTAINING PROTEIN 11"/>
    <property type="match status" value="1"/>
</dbReference>
<feature type="compositionally biased region" description="Acidic residues" evidence="1">
    <location>
        <begin position="12"/>
        <end position="21"/>
    </location>
</feature>
<reference evidence="3 4" key="1">
    <citation type="journal article" date="2018" name="PLoS Genet.">
        <title>Population sequencing reveals clonal diversity and ancestral inbreeding in the grapevine cultivar Chardonnay.</title>
        <authorList>
            <person name="Roach M.J."/>
            <person name="Johnson D.L."/>
            <person name="Bohlmann J."/>
            <person name="van Vuuren H.J."/>
            <person name="Jones S.J."/>
            <person name="Pretorius I.S."/>
            <person name="Schmidt S.A."/>
            <person name="Borneman A.R."/>
        </authorList>
    </citation>
    <scope>NUCLEOTIDE SEQUENCE [LARGE SCALE GENOMIC DNA]</scope>
    <source>
        <strain evidence="4">cv. Chardonnay</strain>
        <tissue evidence="3">Leaf</tissue>
    </source>
</reference>
<dbReference type="SMART" id="SM01173">
    <property type="entry name" value="DUF4187"/>
    <property type="match status" value="1"/>
</dbReference>
<evidence type="ECO:0000256" key="1">
    <source>
        <dbReference type="SAM" id="MobiDB-lite"/>
    </source>
</evidence>
<feature type="compositionally biased region" description="Basic and acidic residues" evidence="1">
    <location>
        <begin position="136"/>
        <end position="164"/>
    </location>
</feature>
<evidence type="ECO:0000313" key="3">
    <source>
        <dbReference type="EMBL" id="RVW30719.1"/>
    </source>
</evidence>
<dbReference type="Proteomes" id="UP000288805">
    <property type="component" value="Unassembled WGS sequence"/>
</dbReference>
<feature type="region of interest" description="Disordered" evidence="1">
    <location>
        <begin position="80"/>
        <end position="164"/>
    </location>
</feature>
<dbReference type="AlphaFoldDB" id="A0A438D5F3"/>
<dbReference type="Pfam" id="PF13821">
    <property type="entry name" value="DUF4187"/>
    <property type="match status" value="1"/>
</dbReference>
<sequence length="274" mass="31074">MADSFSPKTAQDDDNEDEDYMGDLSQFIPPETAQPPKAQFKKVLPINPNSPLFDVEQQSRSFSITMEAIESPKLARTEESLKRAAATRRGLADPSEYGGSDSTIEHRVQNVETNGLHPGFGTGKEGSGRAEPVGLEIRRTRAGIGREDPIKEKMRREEAWTEKKRKNEAALMAEFGCRQKSQWQSRRVVVNFKKAKGALDQLENKEIVEPKKKEDEDSEEGEEEEEEEEITEEDLQNILMKLRDEFRYCLFCGCQYESVEALLSNCPGPNEDDH</sequence>
<organism evidence="3 4">
    <name type="scientific">Vitis vinifera</name>
    <name type="common">Grape</name>
    <dbReference type="NCBI Taxonomy" id="29760"/>
    <lineage>
        <taxon>Eukaryota</taxon>
        <taxon>Viridiplantae</taxon>
        <taxon>Streptophyta</taxon>
        <taxon>Embryophyta</taxon>
        <taxon>Tracheophyta</taxon>
        <taxon>Spermatophyta</taxon>
        <taxon>Magnoliopsida</taxon>
        <taxon>eudicotyledons</taxon>
        <taxon>Gunneridae</taxon>
        <taxon>Pentapetalae</taxon>
        <taxon>rosids</taxon>
        <taxon>Vitales</taxon>
        <taxon>Vitaceae</taxon>
        <taxon>Viteae</taxon>
        <taxon>Vitis</taxon>
    </lineage>
</organism>